<feature type="region of interest" description="Disordered" evidence="1">
    <location>
        <begin position="121"/>
        <end position="142"/>
    </location>
</feature>
<accession>A0A8X6HSZ6</accession>
<evidence type="ECO:0000256" key="2">
    <source>
        <dbReference type="SAM" id="Phobius"/>
    </source>
</evidence>
<comment type="caution">
    <text evidence="3">The sequence shown here is derived from an EMBL/GenBank/DDBJ whole genome shotgun (WGS) entry which is preliminary data.</text>
</comment>
<dbReference type="AlphaFoldDB" id="A0A8X6HSZ6"/>
<keyword evidence="4" id="KW-1185">Reference proteome</keyword>
<protein>
    <submittedName>
        <fullName evidence="3">Uncharacterized protein</fullName>
    </submittedName>
</protein>
<sequence>MFIKYEIQRWGDDDDDGIIFYFSTTRRPYPWERPRPRNELPTFEPPSPSGQEVIFFCILGVGLVVFLVAVTCCKMATNESSSHSNISGTTTDPQNNIQPSGIRFTNARDDVGISVSFNNSAYSSGGARSEVDSSSDKPPDYSAVTIQGFNNAAYPSVINNPHETPPPKYEDGPVFK</sequence>
<gene>
    <name evidence="3" type="primary">NCL1_08344</name>
    <name evidence="3" type="ORF">TNCT_262171</name>
</gene>
<dbReference type="Proteomes" id="UP000887116">
    <property type="component" value="Unassembled WGS sequence"/>
</dbReference>
<keyword evidence="2" id="KW-1133">Transmembrane helix</keyword>
<dbReference type="EMBL" id="BMAO01009235">
    <property type="protein sequence ID" value="GFR29567.1"/>
    <property type="molecule type" value="Genomic_DNA"/>
</dbReference>
<evidence type="ECO:0000256" key="1">
    <source>
        <dbReference type="SAM" id="MobiDB-lite"/>
    </source>
</evidence>
<dbReference type="OrthoDB" id="6420398at2759"/>
<reference evidence="3" key="1">
    <citation type="submission" date="2020-07" db="EMBL/GenBank/DDBJ databases">
        <title>Multicomponent nature underlies the extraordinary mechanical properties of spider dragline silk.</title>
        <authorList>
            <person name="Kono N."/>
            <person name="Nakamura H."/>
            <person name="Mori M."/>
            <person name="Yoshida Y."/>
            <person name="Ohtoshi R."/>
            <person name="Malay A.D."/>
            <person name="Moran D.A.P."/>
            <person name="Tomita M."/>
            <person name="Numata K."/>
            <person name="Arakawa K."/>
        </authorList>
    </citation>
    <scope>NUCLEOTIDE SEQUENCE</scope>
</reference>
<evidence type="ECO:0000313" key="4">
    <source>
        <dbReference type="Proteomes" id="UP000887116"/>
    </source>
</evidence>
<feature type="compositionally biased region" description="Basic and acidic residues" evidence="1">
    <location>
        <begin position="129"/>
        <end position="139"/>
    </location>
</feature>
<evidence type="ECO:0000313" key="3">
    <source>
        <dbReference type="EMBL" id="GFR29567.1"/>
    </source>
</evidence>
<feature type="compositionally biased region" description="Polar residues" evidence="1">
    <location>
        <begin position="79"/>
        <end position="99"/>
    </location>
</feature>
<name>A0A8X6HSZ6_TRICU</name>
<feature type="region of interest" description="Disordered" evidence="1">
    <location>
        <begin position="154"/>
        <end position="176"/>
    </location>
</feature>
<organism evidence="3 4">
    <name type="scientific">Trichonephila clavata</name>
    <name type="common">Joro spider</name>
    <name type="synonym">Nephila clavata</name>
    <dbReference type="NCBI Taxonomy" id="2740835"/>
    <lineage>
        <taxon>Eukaryota</taxon>
        <taxon>Metazoa</taxon>
        <taxon>Ecdysozoa</taxon>
        <taxon>Arthropoda</taxon>
        <taxon>Chelicerata</taxon>
        <taxon>Arachnida</taxon>
        <taxon>Araneae</taxon>
        <taxon>Araneomorphae</taxon>
        <taxon>Entelegynae</taxon>
        <taxon>Araneoidea</taxon>
        <taxon>Nephilidae</taxon>
        <taxon>Trichonephila</taxon>
    </lineage>
</organism>
<keyword evidence="2" id="KW-0812">Transmembrane</keyword>
<keyword evidence="2" id="KW-0472">Membrane</keyword>
<feature type="transmembrane region" description="Helical" evidence="2">
    <location>
        <begin position="53"/>
        <end position="73"/>
    </location>
</feature>
<feature type="region of interest" description="Disordered" evidence="1">
    <location>
        <begin position="79"/>
        <end position="100"/>
    </location>
</feature>
<proteinExistence type="predicted"/>